<dbReference type="PROSITE" id="PS50812">
    <property type="entry name" value="PWWP"/>
    <property type="match status" value="1"/>
</dbReference>
<gene>
    <name evidence="7" type="primary">HDGF</name>
</gene>
<dbReference type="SUPFAM" id="SSF140576">
    <property type="entry name" value="HIV integrase-binding domain"/>
    <property type="match status" value="1"/>
</dbReference>
<dbReference type="SMART" id="SM00293">
    <property type="entry name" value="PWWP"/>
    <property type="match status" value="1"/>
</dbReference>
<dbReference type="InterPro" id="IPR035441">
    <property type="entry name" value="TFIIS/LEDGF_dom_sf"/>
</dbReference>
<dbReference type="Pfam" id="PF00855">
    <property type="entry name" value="PWWP"/>
    <property type="match status" value="1"/>
</dbReference>
<dbReference type="InterPro" id="IPR000313">
    <property type="entry name" value="PWWP_dom"/>
</dbReference>
<dbReference type="Gene3D" id="1.20.930.10">
    <property type="entry name" value="Conserved domain common to transcription factors TFIIS, elongin A, CRSP70"/>
    <property type="match status" value="1"/>
</dbReference>
<dbReference type="EMBL" id="GAKP01011366">
    <property type="protein sequence ID" value="JAC47586.1"/>
    <property type="molecule type" value="Transcribed_RNA"/>
</dbReference>
<feature type="compositionally biased region" description="Low complexity" evidence="5">
    <location>
        <begin position="218"/>
        <end position="232"/>
    </location>
</feature>
<dbReference type="OrthoDB" id="62853at2759"/>
<dbReference type="AlphaFoldDB" id="A0A034W1D4"/>
<dbReference type="Gene3D" id="2.30.30.140">
    <property type="match status" value="1"/>
</dbReference>
<dbReference type="Pfam" id="PF11467">
    <property type="entry name" value="LEDGF"/>
    <property type="match status" value="1"/>
</dbReference>
<evidence type="ECO:0000256" key="2">
    <source>
        <dbReference type="ARBA" id="ARBA00005309"/>
    </source>
</evidence>
<organism evidence="7">
    <name type="scientific">Bactrocera dorsalis</name>
    <name type="common">Oriental fruit fly</name>
    <name type="synonym">Dacus dorsalis</name>
    <dbReference type="NCBI Taxonomy" id="27457"/>
    <lineage>
        <taxon>Eukaryota</taxon>
        <taxon>Metazoa</taxon>
        <taxon>Ecdysozoa</taxon>
        <taxon>Arthropoda</taxon>
        <taxon>Hexapoda</taxon>
        <taxon>Insecta</taxon>
        <taxon>Pterygota</taxon>
        <taxon>Neoptera</taxon>
        <taxon>Endopterygota</taxon>
        <taxon>Diptera</taxon>
        <taxon>Brachycera</taxon>
        <taxon>Muscomorpha</taxon>
        <taxon>Tephritoidea</taxon>
        <taxon>Tephritidae</taxon>
        <taxon>Bactrocera</taxon>
        <taxon>Bactrocera</taxon>
    </lineage>
</organism>
<dbReference type="CDD" id="cd05834">
    <property type="entry name" value="PWWP_HRP"/>
    <property type="match status" value="1"/>
</dbReference>
<feature type="compositionally biased region" description="Basic and acidic residues" evidence="5">
    <location>
        <begin position="483"/>
        <end position="504"/>
    </location>
</feature>
<comment type="subcellular location">
    <subcellularLocation>
        <location evidence="1">Nucleus</location>
    </subcellularLocation>
</comment>
<sequence length="545" mass="61549">MGKEKKQFNIGDLVFAKVKGYPAWPAKITKYNNKKYSVYFYGTGETANIKVEDLFQYAESKEKFATDKNLKRSNFREAIEQIEAALNGEDSAPIDLPEAVAAADELLDDGIDGFADVTADDSQIQENVAQEIIEKDADSSAANIDESLPIKPKEEKQVPVVTSTTDSAELVSRSGRKIKTKRYIDEVHEGPNLSHSPPAKKKVPAEGVGADTKKSAKKSSSSSKPTATITPTVKNSAGNKSEVYNNLLLAFVPPAKCVGIKLDYGKPETFATPAERIKWEEKSRKEAGDLKEKLEIGQIKLDAVKDRVIVNPPRSKIHQDAANKFTNQMIEQEDALFVERDFIQMSQQLRESLGLKSADVNRCVELLKQYKDFELTQLMLLRNPDCVDIIRRLRRYVGNLKEWSMGAEEETEFRTKAEIIRNEAIVIYNYFKKIFKISSDQQFWEPFCDQVKTYKECTKHINEQNRITMSEKTYMSILANFKKDGKHAQDKESESKSDDKKENINQDNQADANEKTNTSDTETDRAEMDESIVNTESNILEAVES</sequence>
<keyword evidence="4" id="KW-0539">Nucleus</keyword>
<comment type="similarity">
    <text evidence="2">Belongs to the HDGF family.</text>
</comment>
<dbReference type="RefSeq" id="XP_011211564.2">
    <property type="nucleotide sequence ID" value="XM_011213262.4"/>
</dbReference>
<accession>A0A034W1D4</accession>
<evidence type="ECO:0000256" key="1">
    <source>
        <dbReference type="ARBA" id="ARBA00004123"/>
    </source>
</evidence>
<reference evidence="7" key="1">
    <citation type="journal article" date="2014" name="BMC Genomics">
        <title>Characterizing the developmental transcriptome of the oriental fruit fly, Bactrocera dorsalis (Diptera: Tephritidae) through comparative genomic analysis with Drosophila melanogaster utilizing modENCODE datasets.</title>
        <authorList>
            <person name="Geib S.M."/>
            <person name="Calla B."/>
            <person name="Hall B."/>
            <person name="Hou S."/>
            <person name="Manoukis N.C."/>
        </authorList>
    </citation>
    <scope>NUCLEOTIDE SEQUENCE</scope>
    <source>
        <strain evidence="7">Punador</strain>
    </source>
</reference>
<feature type="domain" description="PWWP" evidence="6">
    <location>
        <begin position="10"/>
        <end position="60"/>
    </location>
</feature>
<feature type="region of interest" description="Disordered" evidence="5">
    <location>
        <begin position="483"/>
        <end position="545"/>
    </location>
</feature>
<evidence type="ECO:0000256" key="3">
    <source>
        <dbReference type="ARBA" id="ARBA00023054"/>
    </source>
</evidence>
<dbReference type="InterPro" id="IPR036218">
    <property type="entry name" value="HIVI-bd_sf"/>
</dbReference>
<keyword evidence="3" id="KW-0175">Coiled coil</keyword>
<dbReference type="SUPFAM" id="SSF63748">
    <property type="entry name" value="Tudor/PWWP/MBT"/>
    <property type="match status" value="1"/>
</dbReference>
<feature type="compositionally biased region" description="Polar residues" evidence="5">
    <location>
        <begin position="505"/>
        <end position="520"/>
    </location>
</feature>
<dbReference type="InterPro" id="IPR021567">
    <property type="entry name" value="LEDGF_IBD"/>
</dbReference>
<dbReference type="PANTHER" id="PTHR12550">
    <property type="entry name" value="HEPATOMA-DERIVED GROWTH FACTOR-RELATED"/>
    <property type="match status" value="1"/>
</dbReference>
<dbReference type="GO" id="GO:0005634">
    <property type="term" value="C:nucleus"/>
    <property type="evidence" value="ECO:0007669"/>
    <property type="project" value="UniProtKB-SubCell"/>
</dbReference>
<evidence type="ECO:0000256" key="5">
    <source>
        <dbReference type="SAM" id="MobiDB-lite"/>
    </source>
</evidence>
<dbReference type="EMBL" id="GAKP01011364">
    <property type="protein sequence ID" value="JAC47588.1"/>
    <property type="molecule type" value="Transcribed_RNA"/>
</dbReference>
<feature type="region of interest" description="Disordered" evidence="5">
    <location>
        <begin position="135"/>
        <end position="237"/>
    </location>
</feature>
<evidence type="ECO:0000259" key="6">
    <source>
        <dbReference type="PROSITE" id="PS50812"/>
    </source>
</evidence>
<dbReference type="KEGG" id="bdr:105231801"/>
<evidence type="ECO:0000313" key="7">
    <source>
        <dbReference type="EMBL" id="JAC47588.1"/>
    </source>
</evidence>
<dbReference type="PANTHER" id="PTHR12550:SF70">
    <property type="entry name" value="JIL-1 ANCHORING AND STABILIZING PROTEIN, ISOFORM A"/>
    <property type="match status" value="1"/>
</dbReference>
<evidence type="ECO:0000256" key="4">
    <source>
        <dbReference type="ARBA" id="ARBA00023242"/>
    </source>
</evidence>
<name>A0A034W1D4_BACDO</name>
<protein>
    <submittedName>
        <fullName evidence="7">Hepatoma-derived growth factor</fullName>
    </submittedName>
</protein>
<proteinExistence type="inferred from homology"/>